<feature type="domain" description="PPM-type phosphatase" evidence="2">
    <location>
        <begin position="268"/>
        <end position="522"/>
    </location>
</feature>
<dbReference type="PANTHER" id="PTHR13832">
    <property type="entry name" value="PROTEIN PHOSPHATASE 2C"/>
    <property type="match status" value="1"/>
</dbReference>
<keyword evidence="3" id="KW-0378">Hydrolase</keyword>
<feature type="compositionally biased region" description="Polar residues" evidence="1">
    <location>
        <begin position="533"/>
        <end position="542"/>
    </location>
</feature>
<evidence type="ECO:0000256" key="1">
    <source>
        <dbReference type="SAM" id="MobiDB-lite"/>
    </source>
</evidence>
<name>A0A2W1JYX5_9CYAN</name>
<dbReference type="PANTHER" id="PTHR13832:SF827">
    <property type="entry name" value="PROTEIN PHOSPHATASE 1L"/>
    <property type="match status" value="1"/>
</dbReference>
<sequence>MPNTLPTLYCPNPRCQAKNTELDPQCQECGSALPKRYLWVMGLDGKPGETLADRYAFRGPNVVLDTQINLPLKLNTDLPNGLIPYLKLFPYRLHVPQLYTVIPPKRKKDFPIVLLEQAPLSAADFFETESVNGATDFLVSPGLSLIDSWPYAQPLRQVNWLWQMAQLWQPFLIQGVASTLLQPDLLRVEERLLRVLELHPEFEETPTLAHLGSLWQQWLPGAAEPLAPDFEKLCQALIQGSLSSPELLLDQLEQLLVRHQEPYQLKIDISARTDTGQMRNHNEDACYPGHTILEQNSLERLAVVCDGVGGHDGGEVASAIAIEAMTSHLTQLQQGALPTDVVIAELEAATFQANDLISERNDEEKRQERRRMGTTLVTTLIHNQQAYLTHIGDSRAYLITAVGCYQLTVDDDIASREVRLGYIPYRDALKQPASGSLTQALGMAPSSVLRPTVQRLVLDEDCVILLCSDGLSDYDRVEALWRTEVLPLLRQETDLVTVTKRLIEQANELNGHDNITVALLHCRVDRSRVPRTTAGSRRTQLQSPVTTSAQPAPPAAMASPSDPASGSWKSWALAGLLGALALAGLAYFFLRPKPDPFLVATSTVPEKIELSFEQLAADTLLEIQPSNQQETALQVWPQSQPPTTDPGSTPASIPFAKGSIVRIVGLLENFPDVEPPTSDADVWLKIQICSPVLSSNATPGSVPGVAVESEAAGQASPLLEEPPTVASPPGETSATSQPQVGWVRWTDLQKQVVLKADAPAFSAPFCGRSVDGIGEVPIGGEVL</sequence>
<dbReference type="SMART" id="SM00331">
    <property type="entry name" value="PP2C_SIG"/>
    <property type="match status" value="1"/>
</dbReference>
<evidence type="ECO:0000313" key="3">
    <source>
        <dbReference type="EMBL" id="PZD73701.1"/>
    </source>
</evidence>
<dbReference type="OrthoDB" id="500607at2"/>
<dbReference type="GO" id="GO:0004722">
    <property type="term" value="F:protein serine/threonine phosphatase activity"/>
    <property type="evidence" value="ECO:0007669"/>
    <property type="project" value="UniProtKB-EC"/>
</dbReference>
<dbReference type="InterPro" id="IPR015655">
    <property type="entry name" value="PP2C"/>
</dbReference>
<comment type="caution">
    <text evidence="3">The sequence shown here is derived from an EMBL/GenBank/DDBJ whole genome shotgun (WGS) entry which is preliminary data.</text>
</comment>
<evidence type="ECO:0000259" key="2">
    <source>
        <dbReference type="PROSITE" id="PS51746"/>
    </source>
</evidence>
<protein>
    <submittedName>
        <fullName evidence="3">Serine/threonine phosphatase stp</fullName>
        <ecNumber evidence="3">3.1.3.16</ecNumber>
    </submittedName>
</protein>
<dbReference type="InterPro" id="IPR001932">
    <property type="entry name" value="PPM-type_phosphatase-like_dom"/>
</dbReference>
<dbReference type="SUPFAM" id="SSF81606">
    <property type="entry name" value="PP2C-like"/>
    <property type="match status" value="1"/>
</dbReference>
<dbReference type="RefSeq" id="WP_110985665.1">
    <property type="nucleotide sequence ID" value="NZ_CAWNWM010000004.1"/>
</dbReference>
<feature type="compositionally biased region" description="Low complexity" evidence="1">
    <location>
        <begin position="543"/>
        <end position="561"/>
    </location>
</feature>
<gene>
    <name evidence="3" type="primary">stp_1</name>
    <name evidence="3" type="ORF">C1752_01701</name>
</gene>
<dbReference type="Gene3D" id="3.60.40.10">
    <property type="entry name" value="PPM-type phosphatase domain"/>
    <property type="match status" value="1"/>
</dbReference>
<organism evidence="3 4">
    <name type="scientific">Acaryochloris thomasi RCC1774</name>
    <dbReference type="NCBI Taxonomy" id="1764569"/>
    <lineage>
        <taxon>Bacteria</taxon>
        <taxon>Bacillati</taxon>
        <taxon>Cyanobacteriota</taxon>
        <taxon>Cyanophyceae</taxon>
        <taxon>Acaryochloridales</taxon>
        <taxon>Acaryochloridaceae</taxon>
        <taxon>Acaryochloris</taxon>
        <taxon>Acaryochloris thomasi</taxon>
    </lineage>
</organism>
<dbReference type="EC" id="3.1.3.16" evidence="3"/>
<keyword evidence="4" id="KW-1185">Reference proteome</keyword>
<dbReference type="Proteomes" id="UP000248857">
    <property type="component" value="Unassembled WGS sequence"/>
</dbReference>
<reference evidence="3 4" key="1">
    <citation type="journal article" date="2018" name="Sci. Rep.">
        <title>A novel species of the marine cyanobacterium Acaryochloris with a unique pigment content and lifestyle.</title>
        <authorList>
            <person name="Partensky F."/>
            <person name="Six C."/>
            <person name="Ratin M."/>
            <person name="Garczarek L."/>
            <person name="Vaulot D."/>
            <person name="Probert I."/>
            <person name="Calteau A."/>
            <person name="Gourvil P."/>
            <person name="Marie D."/>
            <person name="Grebert T."/>
            <person name="Bouchier C."/>
            <person name="Le Panse S."/>
            <person name="Gachenot M."/>
            <person name="Rodriguez F."/>
            <person name="Garrido J.L."/>
        </authorList>
    </citation>
    <scope>NUCLEOTIDE SEQUENCE [LARGE SCALE GENOMIC DNA]</scope>
    <source>
        <strain evidence="3 4">RCC1774</strain>
    </source>
</reference>
<feature type="region of interest" description="Disordered" evidence="1">
    <location>
        <begin position="530"/>
        <end position="561"/>
    </location>
</feature>
<feature type="region of interest" description="Disordered" evidence="1">
    <location>
        <begin position="709"/>
        <end position="740"/>
    </location>
</feature>
<dbReference type="EMBL" id="PQWO01000004">
    <property type="protein sequence ID" value="PZD73701.1"/>
    <property type="molecule type" value="Genomic_DNA"/>
</dbReference>
<dbReference type="Pfam" id="PF13672">
    <property type="entry name" value="PP2C_2"/>
    <property type="match status" value="1"/>
</dbReference>
<dbReference type="AlphaFoldDB" id="A0A2W1JYX5"/>
<dbReference type="SMART" id="SM00332">
    <property type="entry name" value="PP2Cc"/>
    <property type="match status" value="1"/>
</dbReference>
<evidence type="ECO:0000313" key="4">
    <source>
        <dbReference type="Proteomes" id="UP000248857"/>
    </source>
</evidence>
<dbReference type="PROSITE" id="PS51746">
    <property type="entry name" value="PPM_2"/>
    <property type="match status" value="1"/>
</dbReference>
<accession>A0A2W1JYX5</accession>
<feature type="compositionally biased region" description="Polar residues" evidence="1">
    <location>
        <begin position="730"/>
        <end position="739"/>
    </location>
</feature>
<dbReference type="InterPro" id="IPR036457">
    <property type="entry name" value="PPM-type-like_dom_sf"/>
</dbReference>
<proteinExistence type="predicted"/>
<dbReference type="CDD" id="cd00143">
    <property type="entry name" value="PP2Cc"/>
    <property type="match status" value="1"/>
</dbReference>